<proteinExistence type="predicted"/>
<dbReference type="Proteomes" id="UP000692954">
    <property type="component" value="Unassembled WGS sequence"/>
</dbReference>
<dbReference type="AlphaFoldDB" id="A0A8S1MFE1"/>
<reference evidence="1" key="1">
    <citation type="submission" date="2021-01" db="EMBL/GenBank/DDBJ databases">
        <authorList>
            <consortium name="Genoscope - CEA"/>
            <person name="William W."/>
        </authorList>
    </citation>
    <scope>NUCLEOTIDE SEQUENCE</scope>
</reference>
<evidence type="ECO:0000313" key="2">
    <source>
        <dbReference type="Proteomes" id="UP000692954"/>
    </source>
</evidence>
<sequence length="56" mass="6499">MQQSSIKKLQWKKILIINQLNDSPKNRLILLIQINSIDLVSLNPIDFKLALRKAQT</sequence>
<protein>
    <submittedName>
        <fullName evidence="1">Uncharacterized protein</fullName>
    </submittedName>
</protein>
<evidence type="ECO:0000313" key="1">
    <source>
        <dbReference type="EMBL" id="CAD8074034.1"/>
    </source>
</evidence>
<dbReference type="EMBL" id="CAJJDN010000031">
    <property type="protein sequence ID" value="CAD8074034.1"/>
    <property type="molecule type" value="Genomic_DNA"/>
</dbReference>
<accession>A0A8S1MFE1</accession>
<comment type="caution">
    <text evidence="1">The sequence shown here is derived from an EMBL/GenBank/DDBJ whole genome shotgun (WGS) entry which is preliminary data.</text>
</comment>
<organism evidence="1 2">
    <name type="scientific">Paramecium sonneborni</name>
    <dbReference type="NCBI Taxonomy" id="65129"/>
    <lineage>
        <taxon>Eukaryota</taxon>
        <taxon>Sar</taxon>
        <taxon>Alveolata</taxon>
        <taxon>Ciliophora</taxon>
        <taxon>Intramacronucleata</taxon>
        <taxon>Oligohymenophorea</taxon>
        <taxon>Peniculida</taxon>
        <taxon>Parameciidae</taxon>
        <taxon>Paramecium</taxon>
    </lineage>
</organism>
<keyword evidence="2" id="KW-1185">Reference proteome</keyword>
<gene>
    <name evidence="1" type="ORF">PSON_ATCC_30995.1.T0310282</name>
</gene>
<name>A0A8S1MFE1_9CILI</name>